<dbReference type="GO" id="GO:0019150">
    <property type="term" value="F:D-ribulokinase activity"/>
    <property type="evidence" value="ECO:0007669"/>
    <property type="project" value="TreeGrafter"/>
</dbReference>
<dbReference type="Gene3D" id="3.30.420.40">
    <property type="match status" value="2"/>
</dbReference>
<evidence type="ECO:0000259" key="10">
    <source>
        <dbReference type="Pfam" id="PF00370"/>
    </source>
</evidence>
<dbReference type="GO" id="GO:0005737">
    <property type="term" value="C:cytoplasm"/>
    <property type="evidence" value="ECO:0007669"/>
    <property type="project" value="TreeGrafter"/>
</dbReference>
<dbReference type="GO" id="GO:0005524">
    <property type="term" value="F:ATP binding"/>
    <property type="evidence" value="ECO:0007669"/>
    <property type="project" value="UniProtKB-UniRule"/>
</dbReference>
<dbReference type="CDD" id="cd07781">
    <property type="entry name" value="ASKHA_NBD_FGGY_L-RBK"/>
    <property type="match status" value="1"/>
</dbReference>
<dbReference type="InterPro" id="IPR005929">
    <property type="entry name" value="Ribulokinase"/>
</dbReference>
<feature type="domain" description="Carbohydrate kinase FGGY N-terminal" evidence="10">
    <location>
        <begin position="4"/>
        <end position="274"/>
    </location>
</feature>
<dbReference type="InterPro" id="IPR018485">
    <property type="entry name" value="FGGY_C"/>
</dbReference>
<dbReference type="PIRSF" id="PIRSF000538">
    <property type="entry name" value="GlpK"/>
    <property type="match status" value="1"/>
</dbReference>
<dbReference type="HAMAP" id="MF_00520">
    <property type="entry name" value="Ribulokinase"/>
    <property type="match status" value="1"/>
</dbReference>
<dbReference type="EMBL" id="JACHHJ010000004">
    <property type="protein sequence ID" value="MBB6450926.1"/>
    <property type="molecule type" value="Genomic_DNA"/>
</dbReference>
<comment type="caution">
    <text evidence="12">The sequence shown here is derived from an EMBL/GenBank/DDBJ whole genome shotgun (WGS) entry which is preliminary data.</text>
</comment>
<evidence type="ECO:0000256" key="6">
    <source>
        <dbReference type="ARBA" id="ARBA00023277"/>
    </source>
</evidence>
<comment type="catalytic activity">
    <reaction evidence="7 9">
        <text>L-ribulose + ATP = L-ribulose 5-phosphate + ADP + H(+)</text>
        <dbReference type="Rhea" id="RHEA:22072"/>
        <dbReference type="ChEBI" id="CHEBI:15378"/>
        <dbReference type="ChEBI" id="CHEBI:16880"/>
        <dbReference type="ChEBI" id="CHEBI:30616"/>
        <dbReference type="ChEBI" id="CHEBI:58226"/>
        <dbReference type="ChEBI" id="CHEBI:456216"/>
        <dbReference type="EC" id="2.7.1.16"/>
    </reaction>
</comment>
<evidence type="ECO:0000256" key="8">
    <source>
        <dbReference type="NCBIfam" id="TIGR01234"/>
    </source>
</evidence>
<keyword evidence="2 7" id="KW-0547">Nucleotide-binding</keyword>
<evidence type="ECO:0000256" key="9">
    <source>
        <dbReference type="RuleBase" id="RU003455"/>
    </source>
</evidence>
<dbReference type="GO" id="GO:0008741">
    <property type="term" value="F:ribulokinase activity"/>
    <property type="evidence" value="ECO:0007669"/>
    <property type="project" value="UniProtKB-UniRule"/>
</dbReference>
<sequence length="561" mass="62701">MSKYTIGVDFGTESGRAVVVDLANGKEIENAVTEYTHGVIDEKLPDGTTLSDDWALQHPHDYIEVLTTAVPEAIQKANVDPQDVIGISIDFTSCTMLPVDEQNLPLCLLDDLKEEPHSWIKLWKHHAAQPQANELNRILEKKERHVLSRYGGKQSSEWMIAKIMQILEEKPEVYDRTDQFLEATDWVTSEMTGVVRKNSCTAGYKAIWHKREGYIQPDTLRALSPKLVDLYDTKLRGEVYPQGEKAGELQPEMAEKMNLPAGIAVAVGNVDAHVSVPAMRVTREEEMVMVMGTSTCHVLLGKNERAVEGMCGVVEDGVIPGFYGYEAGQPGVGDIFNWFVENYISEEVQVEAREQGKNIHQLMEEKASQLKPGESGLLALDWMNGNRSILVDADLTGLILGLTISTKPEEIYRALIEATAFGTYRIINSFEEGGVPIQRLYACGGLPFKNKMLMQIYSDVTNRPIYVGESEQLPAVGSAMFAAVAAGKEVGGYSDIEEAANHMARLHPEPYLPNQENHAIYQKLYEEYKRLHDYFGRGENDVMKRLKGLKNHRKSKVILKS</sequence>
<dbReference type="InterPro" id="IPR000577">
    <property type="entry name" value="Carb_kinase_FGGY"/>
</dbReference>
<dbReference type="GO" id="GO:0019569">
    <property type="term" value="P:L-arabinose catabolic process to D-xylulose 5-phosphate"/>
    <property type="evidence" value="ECO:0007669"/>
    <property type="project" value="UniProtKB-UniRule"/>
</dbReference>
<dbReference type="Pfam" id="PF00370">
    <property type="entry name" value="FGGY_N"/>
    <property type="match status" value="1"/>
</dbReference>
<dbReference type="NCBIfam" id="TIGR01234">
    <property type="entry name" value="L-ribulokinase"/>
    <property type="match status" value="1"/>
</dbReference>
<proteinExistence type="inferred from homology"/>
<dbReference type="SUPFAM" id="SSF53067">
    <property type="entry name" value="Actin-like ATPase domain"/>
    <property type="match status" value="2"/>
</dbReference>
<dbReference type="AlphaFoldDB" id="A0A841PUW1"/>
<evidence type="ECO:0000256" key="2">
    <source>
        <dbReference type="ARBA" id="ARBA00022741"/>
    </source>
</evidence>
<evidence type="ECO:0000313" key="13">
    <source>
        <dbReference type="Proteomes" id="UP000568839"/>
    </source>
</evidence>
<evidence type="ECO:0000256" key="7">
    <source>
        <dbReference type="HAMAP-Rule" id="MF_00520"/>
    </source>
</evidence>
<feature type="domain" description="Carbohydrate kinase FGGY C-terminal" evidence="11">
    <location>
        <begin position="288"/>
        <end position="486"/>
    </location>
</feature>
<dbReference type="InterPro" id="IPR043129">
    <property type="entry name" value="ATPase_NBD"/>
</dbReference>
<name>A0A841PUW1_9BACL</name>
<evidence type="ECO:0000256" key="4">
    <source>
        <dbReference type="ARBA" id="ARBA00022840"/>
    </source>
</evidence>
<dbReference type="PANTHER" id="PTHR43435">
    <property type="entry name" value="RIBULOKINASE"/>
    <property type="match status" value="1"/>
</dbReference>
<keyword evidence="5 7" id="KW-0054">Arabinose catabolism</keyword>
<dbReference type="InterPro" id="IPR018483">
    <property type="entry name" value="Carb_kinase_FGGY_CS"/>
</dbReference>
<evidence type="ECO:0000256" key="5">
    <source>
        <dbReference type="ARBA" id="ARBA00022935"/>
    </source>
</evidence>
<keyword evidence="4 7" id="KW-0067">ATP-binding</keyword>
<dbReference type="Proteomes" id="UP000568839">
    <property type="component" value="Unassembled WGS sequence"/>
</dbReference>
<protein>
    <recommendedName>
        <fullName evidence="7 8">Ribulokinase</fullName>
        <ecNumber evidence="7 8">2.7.1.16</ecNumber>
    </recommendedName>
</protein>
<dbReference type="NCBIfam" id="NF003154">
    <property type="entry name" value="PRK04123.1"/>
    <property type="match status" value="1"/>
</dbReference>
<dbReference type="PROSITE" id="PS00445">
    <property type="entry name" value="FGGY_KINASES_2"/>
    <property type="match status" value="1"/>
</dbReference>
<accession>A0A841PUW1</accession>
<evidence type="ECO:0000313" key="12">
    <source>
        <dbReference type="EMBL" id="MBB6450926.1"/>
    </source>
</evidence>
<comment type="pathway">
    <text evidence="7 9">Carbohydrate degradation; L-arabinose degradation via L-ribulose; D-xylulose 5-phosphate from L-arabinose (bacterial route): step 2/3.</text>
</comment>
<dbReference type="PANTHER" id="PTHR43435:SF4">
    <property type="entry name" value="FGGY CARBOHYDRATE KINASE DOMAIN-CONTAINING PROTEIN"/>
    <property type="match status" value="1"/>
</dbReference>
<keyword evidence="1 7" id="KW-0808">Transferase</keyword>
<comment type="similarity">
    <text evidence="7 9">Belongs to the ribulokinase family.</text>
</comment>
<dbReference type="UniPathway" id="UPA00145">
    <property type="reaction ID" value="UER00566"/>
</dbReference>
<evidence type="ECO:0000259" key="11">
    <source>
        <dbReference type="Pfam" id="PF02782"/>
    </source>
</evidence>
<dbReference type="EC" id="2.7.1.16" evidence="7 8"/>
<gene>
    <name evidence="7" type="primary">araB</name>
    <name evidence="12" type="ORF">HNR44_002916</name>
</gene>
<dbReference type="Pfam" id="PF02782">
    <property type="entry name" value="FGGY_C"/>
    <property type="match status" value="1"/>
</dbReference>
<keyword evidence="3 7" id="KW-0418">Kinase</keyword>
<comment type="catalytic activity">
    <reaction evidence="7">
        <text>D-ribulose + ATP = D-ribulose 5-phosphate + ADP + H(+)</text>
        <dbReference type="Rhea" id="RHEA:17601"/>
        <dbReference type="ChEBI" id="CHEBI:15378"/>
        <dbReference type="ChEBI" id="CHEBI:17173"/>
        <dbReference type="ChEBI" id="CHEBI:30616"/>
        <dbReference type="ChEBI" id="CHEBI:58121"/>
        <dbReference type="ChEBI" id="CHEBI:456216"/>
        <dbReference type="EC" id="2.7.1.16"/>
    </reaction>
</comment>
<dbReference type="InterPro" id="IPR018484">
    <property type="entry name" value="FGGY_N"/>
</dbReference>
<keyword evidence="6 7" id="KW-0119">Carbohydrate metabolism</keyword>
<dbReference type="RefSeq" id="WP_184404980.1">
    <property type="nucleotide sequence ID" value="NZ_JACHHJ010000004.1"/>
</dbReference>
<evidence type="ECO:0000256" key="3">
    <source>
        <dbReference type="ARBA" id="ARBA00022777"/>
    </source>
</evidence>
<keyword evidence="13" id="KW-1185">Reference proteome</keyword>
<evidence type="ECO:0000256" key="1">
    <source>
        <dbReference type="ARBA" id="ARBA00022679"/>
    </source>
</evidence>
<reference evidence="12 13" key="1">
    <citation type="submission" date="2020-08" db="EMBL/GenBank/DDBJ databases">
        <title>Genomic Encyclopedia of Type Strains, Phase IV (KMG-IV): sequencing the most valuable type-strain genomes for metagenomic binning, comparative biology and taxonomic classification.</title>
        <authorList>
            <person name="Goeker M."/>
        </authorList>
    </citation>
    <scope>NUCLEOTIDE SEQUENCE [LARGE SCALE GENOMIC DNA]</scope>
    <source>
        <strain evidence="12 13">DSM 21769</strain>
    </source>
</reference>
<organism evidence="12 13">
    <name type="scientific">Geomicrobium halophilum</name>
    <dbReference type="NCBI Taxonomy" id="549000"/>
    <lineage>
        <taxon>Bacteria</taxon>
        <taxon>Bacillati</taxon>
        <taxon>Bacillota</taxon>
        <taxon>Bacilli</taxon>
        <taxon>Bacillales</taxon>
        <taxon>Geomicrobium</taxon>
    </lineage>
</organism>